<feature type="transmembrane region" description="Helical" evidence="5">
    <location>
        <begin position="318"/>
        <end position="340"/>
    </location>
</feature>
<feature type="transmembrane region" description="Helical" evidence="5">
    <location>
        <begin position="42"/>
        <end position="59"/>
    </location>
</feature>
<protein>
    <submittedName>
        <fullName evidence="6">Membrane protein involved in the export of O-antigen and teichoic acid</fullName>
    </submittedName>
</protein>
<dbReference type="AlphaFoldDB" id="A0A1H0WVZ0"/>
<feature type="transmembrane region" description="Helical" evidence="5">
    <location>
        <begin position="164"/>
        <end position="186"/>
    </location>
</feature>
<feature type="transmembrane region" description="Helical" evidence="5">
    <location>
        <begin position="80"/>
        <end position="105"/>
    </location>
</feature>
<dbReference type="Proteomes" id="UP000199159">
    <property type="component" value="Unassembled WGS sequence"/>
</dbReference>
<accession>A0A1H0WVZ0</accession>
<keyword evidence="4 5" id="KW-0472">Membrane</keyword>
<dbReference type="Pfam" id="PF01943">
    <property type="entry name" value="Polysacc_synt"/>
    <property type="match status" value="1"/>
</dbReference>
<dbReference type="InterPro" id="IPR002797">
    <property type="entry name" value="Polysacc_synth"/>
</dbReference>
<keyword evidence="3 5" id="KW-1133">Transmembrane helix</keyword>
<dbReference type="OrthoDB" id="9815702at2"/>
<keyword evidence="2 5" id="KW-0812">Transmembrane</keyword>
<feature type="transmembrane region" description="Helical" evidence="5">
    <location>
        <begin position="410"/>
        <end position="431"/>
    </location>
</feature>
<evidence type="ECO:0000313" key="6">
    <source>
        <dbReference type="EMBL" id="SDP94934.1"/>
    </source>
</evidence>
<feature type="transmembrane region" description="Helical" evidence="5">
    <location>
        <begin position="7"/>
        <end position="30"/>
    </location>
</feature>
<feature type="transmembrane region" description="Helical" evidence="5">
    <location>
        <begin position="352"/>
        <end position="372"/>
    </location>
</feature>
<reference evidence="7" key="1">
    <citation type="submission" date="2016-10" db="EMBL/GenBank/DDBJ databases">
        <authorList>
            <person name="Varghese N."/>
            <person name="Submissions S."/>
        </authorList>
    </citation>
    <scope>NUCLEOTIDE SEQUENCE [LARGE SCALE GENOMIC DNA]</scope>
    <source>
        <strain evidence="7">IBRC-M10078</strain>
    </source>
</reference>
<dbReference type="InterPro" id="IPR052556">
    <property type="entry name" value="PolySynth_Transporter"/>
</dbReference>
<evidence type="ECO:0000313" key="7">
    <source>
        <dbReference type="Proteomes" id="UP000199159"/>
    </source>
</evidence>
<feature type="transmembrane region" description="Helical" evidence="5">
    <location>
        <begin position="378"/>
        <end position="398"/>
    </location>
</feature>
<feature type="transmembrane region" description="Helical" evidence="5">
    <location>
        <begin position="287"/>
        <end position="312"/>
    </location>
</feature>
<dbReference type="STRING" id="930152.SAMN05216565_11733"/>
<name>A0A1H0WVZ0_9BACI</name>
<dbReference type="EMBL" id="FNJU01000017">
    <property type="protein sequence ID" value="SDP94934.1"/>
    <property type="molecule type" value="Genomic_DNA"/>
</dbReference>
<feature type="transmembrane region" description="Helical" evidence="5">
    <location>
        <begin position="437"/>
        <end position="458"/>
    </location>
</feature>
<dbReference type="PANTHER" id="PTHR43424">
    <property type="entry name" value="LOCUS PUTATIVE PROTEIN 1-RELATED"/>
    <property type="match status" value="1"/>
</dbReference>
<proteinExistence type="predicted"/>
<evidence type="ECO:0000256" key="1">
    <source>
        <dbReference type="ARBA" id="ARBA00004141"/>
    </source>
</evidence>
<keyword evidence="7" id="KW-1185">Reference proteome</keyword>
<feature type="transmembrane region" description="Helical" evidence="5">
    <location>
        <begin position="207"/>
        <end position="227"/>
    </location>
</feature>
<comment type="subcellular location">
    <subcellularLocation>
        <location evidence="1">Membrane</location>
        <topology evidence="1">Multi-pass membrane protein</topology>
    </subcellularLocation>
</comment>
<organism evidence="6 7">
    <name type="scientific">Litchfieldia salsa</name>
    <dbReference type="NCBI Taxonomy" id="930152"/>
    <lineage>
        <taxon>Bacteria</taxon>
        <taxon>Bacillati</taxon>
        <taxon>Bacillota</taxon>
        <taxon>Bacilli</taxon>
        <taxon>Bacillales</taxon>
        <taxon>Bacillaceae</taxon>
        <taxon>Litchfieldia</taxon>
    </lineage>
</organism>
<feature type="transmembrane region" description="Helical" evidence="5">
    <location>
        <begin position="111"/>
        <end position="132"/>
    </location>
</feature>
<dbReference type="RefSeq" id="WP_090859206.1">
    <property type="nucleotide sequence ID" value="NZ_FNJU01000017.1"/>
</dbReference>
<gene>
    <name evidence="6" type="ORF">SAMN05216565_11733</name>
</gene>
<evidence type="ECO:0000256" key="3">
    <source>
        <dbReference type="ARBA" id="ARBA00022989"/>
    </source>
</evidence>
<evidence type="ECO:0000256" key="4">
    <source>
        <dbReference type="ARBA" id="ARBA00023136"/>
    </source>
</evidence>
<evidence type="ECO:0000256" key="5">
    <source>
        <dbReference type="SAM" id="Phobius"/>
    </source>
</evidence>
<dbReference type="GO" id="GO:0016020">
    <property type="term" value="C:membrane"/>
    <property type="evidence" value="ECO:0007669"/>
    <property type="project" value="UniProtKB-SubCell"/>
</dbReference>
<feature type="transmembrane region" description="Helical" evidence="5">
    <location>
        <begin position="247"/>
        <end position="266"/>
    </location>
</feature>
<evidence type="ECO:0000256" key="2">
    <source>
        <dbReference type="ARBA" id="ARBA00022692"/>
    </source>
</evidence>
<sequence length="479" mass="54008">MSKLISNYLFTVIYQVLLMITPLITTPYIARILKAEGVGIDAYVASIVQLFIVFIVLSLPKYGSRQIAVRQNQQDTSKEFWSIFTFQSIVAVLNFAAYFIFLMTITEHKELFYLHLLTLLAYSFDISWYFIGKEQIKKITLRNVFVKITGIILIFTFVKEIDDLPIYIIINAATLLVGQLIMWVPILKEIKFVRVTLKEIKTHISPILVLFLPELMIQVYVLVNRIILGNISGEVEVGYYNQANKIIKIVLGVISSLGIVLLPRMASEFSKGNHEAMQKYIKYTLQFVLLISIPMMFGMMGIAPNLVVWFLGNEFLDVSTLLVIMSPVILFVGLANVFGIQVLISTNQQNKYSIAITIGAVLSLVTNFFLVYSLASVATTIALLVAEATGALIQMYFARKYFNFKEFLVLLFKYTVLGLLVFASVRGIGYALDITPILLTVVQLIVGVFIYLLGLIIIKDSMVFNVIRIIKGRVSKSQG</sequence>
<dbReference type="PANTHER" id="PTHR43424:SF1">
    <property type="entry name" value="LOCUS PUTATIVE PROTEIN 1-RELATED"/>
    <property type="match status" value="1"/>
</dbReference>
<feature type="transmembrane region" description="Helical" evidence="5">
    <location>
        <begin position="139"/>
        <end position="158"/>
    </location>
</feature>